<evidence type="ECO:0000256" key="2">
    <source>
        <dbReference type="ARBA" id="ARBA00022729"/>
    </source>
</evidence>
<keyword evidence="2" id="KW-0732">Signal</keyword>
<dbReference type="AlphaFoldDB" id="A0A7C1BJR5"/>
<protein>
    <recommendedName>
        <fullName evidence="4">OmpH family outer membrane protein</fullName>
    </recommendedName>
</protein>
<accession>A0A7C1BJR5</accession>
<dbReference type="Pfam" id="PF03938">
    <property type="entry name" value="OmpH"/>
    <property type="match status" value="1"/>
</dbReference>
<dbReference type="PANTHER" id="PTHR35089:SF1">
    <property type="entry name" value="CHAPERONE PROTEIN SKP"/>
    <property type="match status" value="1"/>
</dbReference>
<comment type="caution">
    <text evidence="3">The sequence shown here is derived from an EMBL/GenBank/DDBJ whole genome shotgun (WGS) entry which is preliminary data.</text>
</comment>
<dbReference type="Gene3D" id="3.40.50.10610">
    <property type="entry name" value="ABC-type transport auxiliary lipoprotein component"/>
    <property type="match status" value="1"/>
</dbReference>
<sequence length="339" mass="39427">MNPAPCKKRLHRLKISPKEVERMRTRIFLMLSFVPFLLFAREIKIGYIDMDRVIREYRDLQDAQTQLSRMIGDWERERDSLKAIVDSLKRSYSETKPMLSDEERLRWERDIEEAELNYKKYWRSVWGEGGLLEQKTAELIKPLREKVYETVKSLAEDMDLDLVLDISSGAVLYADIKNDLTQDVLDELNKEYLARADTTKSEYYVACFPLKEEDNESQLRDLGNKLQNFLSLGFDKSPRLRVVSVGRIRTEMESRGVKKEFLDEIKAREIAGDLGADLFAYGSVRKVGDKARFTVGLYRVDDGSKVAEETEEVIDDDNELQVRAMDLAKRLAARFNPQD</sequence>
<name>A0A7C1BJR5_UNCW3</name>
<organism evidence="3">
    <name type="scientific">candidate division WOR-3 bacterium</name>
    <dbReference type="NCBI Taxonomy" id="2052148"/>
    <lineage>
        <taxon>Bacteria</taxon>
        <taxon>Bacteria division WOR-3</taxon>
    </lineage>
</organism>
<proteinExistence type="inferred from homology"/>
<dbReference type="GO" id="GO:0005829">
    <property type="term" value="C:cytosol"/>
    <property type="evidence" value="ECO:0007669"/>
    <property type="project" value="TreeGrafter"/>
</dbReference>
<dbReference type="EMBL" id="DRBW01000215">
    <property type="protein sequence ID" value="HDM90713.1"/>
    <property type="molecule type" value="Genomic_DNA"/>
</dbReference>
<dbReference type="Proteomes" id="UP000885931">
    <property type="component" value="Unassembled WGS sequence"/>
</dbReference>
<dbReference type="SUPFAM" id="SSF111384">
    <property type="entry name" value="OmpH-like"/>
    <property type="match status" value="1"/>
</dbReference>
<dbReference type="GO" id="GO:0050821">
    <property type="term" value="P:protein stabilization"/>
    <property type="evidence" value="ECO:0007669"/>
    <property type="project" value="TreeGrafter"/>
</dbReference>
<evidence type="ECO:0008006" key="4">
    <source>
        <dbReference type="Google" id="ProtNLM"/>
    </source>
</evidence>
<dbReference type="PANTHER" id="PTHR35089">
    <property type="entry name" value="CHAPERONE PROTEIN SKP"/>
    <property type="match status" value="1"/>
</dbReference>
<dbReference type="InterPro" id="IPR024930">
    <property type="entry name" value="Skp_dom_sf"/>
</dbReference>
<dbReference type="Gene3D" id="3.30.910.20">
    <property type="entry name" value="Skp domain"/>
    <property type="match status" value="1"/>
</dbReference>
<dbReference type="SMART" id="SM00935">
    <property type="entry name" value="OmpH"/>
    <property type="match status" value="1"/>
</dbReference>
<reference evidence="3" key="1">
    <citation type="journal article" date="2020" name="mSystems">
        <title>Genome- and Community-Level Interaction Insights into Carbon Utilization and Element Cycling Functions of Hydrothermarchaeota in Hydrothermal Sediment.</title>
        <authorList>
            <person name="Zhou Z."/>
            <person name="Liu Y."/>
            <person name="Xu W."/>
            <person name="Pan J."/>
            <person name="Luo Z.H."/>
            <person name="Li M."/>
        </authorList>
    </citation>
    <scope>NUCLEOTIDE SEQUENCE [LARGE SCALE GENOMIC DNA]</scope>
    <source>
        <strain evidence="3">HyVt-237</strain>
    </source>
</reference>
<dbReference type="GO" id="GO:0051082">
    <property type="term" value="F:unfolded protein binding"/>
    <property type="evidence" value="ECO:0007669"/>
    <property type="project" value="InterPro"/>
</dbReference>
<evidence type="ECO:0000313" key="3">
    <source>
        <dbReference type="EMBL" id="HDM90713.1"/>
    </source>
</evidence>
<comment type="similarity">
    <text evidence="1">Belongs to the Skp family.</text>
</comment>
<dbReference type="InterPro" id="IPR005632">
    <property type="entry name" value="Chaperone_Skp"/>
</dbReference>
<evidence type="ECO:0000256" key="1">
    <source>
        <dbReference type="ARBA" id="ARBA00009091"/>
    </source>
</evidence>
<gene>
    <name evidence="3" type="ORF">ENG67_05880</name>
</gene>